<dbReference type="PROSITE" id="PS50086">
    <property type="entry name" value="TBC_RABGAP"/>
    <property type="match status" value="1"/>
</dbReference>
<dbReference type="GO" id="GO:0005096">
    <property type="term" value="F:GTPase activator activity"/>
    <property type="evidence" value="ECO:0007669"/>
    <property type="project" value="UniProtKB-KW"/>
</dbReference>
<comment type="caution">
    <text evidence="7">The sequence shown here is derived from an EMBL/GenBank/DDBJ whole genome shotgun (WGS) entry which is preliminary data.</text>
</comment>
<dbReference type="PROSITE" id="PS00018">
    <property type="entry name" value="EF_HAND_1"/>
    <property type="match status" value="1"/>
</dbReference>
<dbReference type="FunFam" id="1.10.8.270:FF:000002">
    <property type="entry name" value="TBC1 domain family member 9B"/>
    <property type="match status" value="1"/>
</dbReference>
<evidence type="ECO:0008006" key="9">
    <source>
        <dbReference type="Google" id="ProtNLM"/>
    </source>
</evidence>
<evidence type="ECO:0000259" key="6">
    <source>
        <dbReference type="PROSITE" id="PS50222"/>
    </source>
</evidence>
<feature type="domain" description="EF-hand" evidence="6">
    <location>
        <begin position="1007"/>
        <end position="1034"/>
    </location>
</feature>
<dbReference type="SUPFAM" id="SSF47923">
    <property type="entry name" value="Ypt/Rab-GAP domain of gyp1p"/>
    <property type="match status" value="2"/>
</dbReference>
<dbReference type="SMART" id="SM00568">
    <property type="entry name" value="GRAM"/>
    <property type="match status" value="2"/>
</dbReference>
<dbReference type="Gene3D" id="1.10.8.270">
    <property type="entry name" value="putative rabgap domain of human tbc1 domain family member 14 like domains"/>
    <property type="match status" value="1"/>
</dbReference>
<gene>
    <name evidence="7" type="ORF">CDAUBV1_LOCUS1356</name>
</gene>
<organism evidence="7 8">
    <name type="scientific">Calicophoron daubneyi</name>
    <name type="common">Rumen fluke</name>
    <name type="synonym">Paramphistomum daubneyi</name>
    <dbReference type="NCBI Taxonomy" id="300641"/>
    <lineage>
        <taxon>Eukaryota</taxon>
        <taxon>Metazoa</taxon>
        <taxon>Spiralia</taxon>
        <taxon>Lophotrochozoa</taxon>
        <taxon>Platyhelminthes</taxon>
        <taxon>Trematoda</taxon>
        <taxon>Digenea</taxon>
        <taxon>Plagiorchiida</taxon>
        <taxon>Pronocephalata</taxon>
        <taxon>Paramphistomoidea</taxon>
        <taxon>Paramphistomidae</taxon>
        <taxon>Calicophoron</taxon>
    </lineage>
</organism>
<dbReference type="InterPro" id="IPR011992">
    <property type="entry name" value="EF-hand-dom_pair"/>
</dbReference>
<keyword evidence="2" id="KW-0677">Repeat</keyword>
<proteinExistence type="predicted"/>
<accession>A0AAV2T1N5</accession>
<evidence type="ECO:0000256" key="2">
    <source>
        <dbReference type="ARBA" id="ARBA00022737"/>
    </source>
</evidence>
<evidence type="ECO:0000313" key="7">
    <source>
        <dbReference type="EMBL" id="CAL5129899.1"/>
    </source>
</evidence>
<dbReference type="Gene3D" id="2.30.29.30">
    <property type="entry name" value="Pleckstrin-homology domain (PH domain)/Phosphotyrosine-binding domain (PTB)"/>
    <property type="match status" value="2"/>
</dbReference>
<name>A0AAV2T1N5_CALDB</name>
<keyword evidence="1" id="KW-0343">GTPase activation</keyword>
<keyword evidence="3" id="KW-0106">Calcium</keyword>
<dbReference type="InterPro" id="IPR002048">
    <property type="entry name" value="EF_hand_dom"/>
</dbReference>
<dbReference type="Gene3D" id="1.10.238.10">
    <property type="entry name" value="EF-hand"/>
    <property type="match status" value="1"/>
</dbReference>
<protein>
    <recommendedName>
        <fullName evidence="9">TBC1 domain family member 9</fullName>
    </recommendedName>
</protein>
<dbReference type="PROSITE" id="PS50222">
    <property type="entry name" value="EF_HAND_2"/>
    <property type="match status" value="1"/>
</dbReference>
<dbReference type="FunFam" id="2.30.29.30:FF:000013">
    <property type="entry name" value="Putative TBC1 domain family member 8B"/>
    <property type="match status" value="1"/>
</dbReference>
<dbReference type="GO" id="GO:0005509">
    <property type="term" value="F:calcium ion binding"/>
    <property type="evidence" value="ECO:0007669"/>
    <property type="project" value="InterPro"/>
</dbReference>
<evidence type="ECO:0000259" key="5">
    <source>
        <dbReference type="PROSITE" id="PS50086"/>
    </source>
</evidence>
<dbReference type="SUPFAM" id="SSF47473">
    <property type="entry name" value="EF-hand"/>
    <property type="match status" value="1"/>
</dbReference>
<dbReference type="PANTHER" id="PTHR47666:SF1">
    <property type="entry name" value="PROTEIN VASCULAR ASSOCIATED DEATH 1, CHLOROPLASTIC"/>
    <property type="match status" value="1"/>
</dbReference>
<dbReference type="SMART" id="SM00164">
    <property type="entry name" value="TBC"/>
    <property type="match status" value="1"/>
</dbReference>
<dbReference type="Proteomes" id="UP001497525">
    <property type="component" value="Unassembled WGS sequence"/>
</dbReference>
<dbReference type="Gene3D" id="1.10.472.80">
    <property type="entry name" value="Ypt/Rab-GAP domain of gyp1p, domain 3"/>
    <property type="match status" value="1"/>
</dbReference>
<sequence length="1333" mass="150723">MWTKVELQPPATLWSVLKDTEHFSLQKRKDKNLSGIFGLLSGTVESILDVSVPIYRIVLKGPEQSIYLVATSNSEKNIRRHWKYIQNRLCPHLSELCPEDIFPFLFQKFECHAARYVEMYSRDETMPLKRATVKLLRTFGFPPKEKLVYYYSCSYFRSKIPQQGWLYLTINHLCFYSFLLGLETKIKIPWIHVTAVERTSGRLPGGFICVRSLESKHYFGIFVHPEETYEMVLQLANFGVRRLLIDDCYTTHVQFPITPRKLLPRSFSRLKLDLDTRTKSEAYRSTFHLPADEDLEMVADCSLCTPFDRSSVAGRLFLSSRFLCFISLDEKSVKVIIPLREVLVAELTGQANASVPNGVVITAKEAVFIFANVEKREDMLKYINRFLNYPRNPIPLKLVRANIDSAASLRSSTSDIVKSAGSSRVVSQSSVSSRHDSFDMAHDYTSACRILSVSPATTGRFALSQPLISVDSDTIAVEKMGPSSMPPEIVDDDAEAARMASWADYFSLYGSGMTMYRTEELRRLVLNGLPRKLRGRLWMILSGAENELCVHPGYYEQLVQQTEGRVNFVVEEIERDLHRSLPEHPAYHTPEGIASLRRVLTTYAYRNPSVGYCQSMNIVTSVLLLYCTEEEAFWLLTAICERLLPDYYDSRVVGVRVDQFVLRDLLSEYIPNLLRFTETQPHNSDESVLEPGRGPVQRMRSPSPGDGGFGGGDEYEVLSATASAAISSNKRPPFRQRGDHHPSDIGAEMINMLSISWFLTLFINTMPFHCAVFIMDCFFCDGARVIFQVAVEILRRHADIIESCLLRGEESEIMVHLGSFFAHLGIRSPAGTSRSTPKTNTVTGISSSRWEHQPITVAEETMTDSASGSGSSKPCWKEPVHELISVAYQNFPGITNERINQMRMRRRLPVIQALSEAACRDVVRSLEPYSLLPPKELTDLFVVFREHYVSSHYYRQHQVQPATPHQQAYNPNRPCYDMHRIDAEQFVGLYSGLVPWGRNAGHLCIPCFRVLDENRDNLINFKDFAWLMSCICGSNWNAKLWLLFRLHQSPFWVPPETKPEQPSSKIDRTSSAASPQPARKAANCDHEEPLVIVDEEPTGLVCHSGSEGGEAADNNEYSSLSDSDWDSLEPGVEVTEEMFITWNSDDEDQTKKHRRDQQKASEGFVLEQAPPPDVHLKTQTSFSSSFSHKPSQIRPCVCGEYTSAENPDSALTQDGFVCLLTTFHRLLDGAGVDEVELVDAVAHLGSKLQSLAEKNRIKARASADPNHVLDASPPLVKERGRLPSQIKLADDPYWRVTFADFKDAFANQPALVNYFSTSTSITTLCSEFRKQLN</sequence>
<evidence type="ECO:0000256" key="1">
    <source>
        <dbReference type="ARBA" id="ARBA00022468"/>
    </source>
</evidence>
<dbReference type="InterPro" id="IPR018247">
    <property type="entry name" value="EF_Hand_1_Ca_BS"/>
</dbReference>
<dbReference type="PANTHER" id="PTHR47666">
    <property type="entry name" value="PROTEIN VASCULAR ASSOCIATED DEATH 1, CHLOROPLASTIC"/>
    <property type="match status" value="1"/>
</dbReference>
<dbReference type="Pfam" id="PF02893">
    <property type="entry name" value="GRAM"/>
    <property type="match status" value="2"/>
</dbReference>
<feature type="region of interest" description="Disordered" evidence="4">
    <location>
        <begin position="681"/>
        <end position="708"/>
    </location>
</feature>
<reference evidence="7" key="1">
    <citation type="submission" date="2024-06" db="EMBL/GenBank/DDBJ databases">
        <authorList>
            <person name="Liu X."/>
            <person name="Lenzi L."/>
            <person name="Haldenby T S."/>
            <person name="Uol C."/>
        </authorList>
    </citation>
    <scope>NUCLEOTIDE SEQUENCE</scope>
</reference>
<dbReference type="InterPro" id="IPR000195">
    <property type="entry name" value="Rab-GAP-TBC_dom"/>
</dbReference>
<feature type="compositionally biased region" description="Polar residues" evidence="4">
    <location>
        <begin position="1060"/>
        <end position="1074"/>
    </location>
</feature>
<feature type="region of interest" description="Disordered" evidence="4">
    <location>
        <begin position="1055"/>
        <end position="1086"/>
    </location>
</feature>
<feature type="domain" description="Rab-GAP TBC" evidence="5">
    <location>
        <begin position="528"/>
        <end position="782"/>
    </location>
</feature>
<dbReference type="EMBL" id="CAXLJL010000055">
    <property type="protein sequence ID" value="CAL5129899.1"/>
    <property type="molecule type" value="Genomic_DNA"/>
</dbReference>
<dbReference type="InterPro" id="IPR011993">
    <property type="entry name" value="PH-like_dom_sf"/>
</dbReference>
<feature type="region of interest" description="Disordered" evidence="4">
    <location>
        <begin position="1101"/>
        <end position="1126"/>
    </location>
</feature>
<evidence type="ECO:0000313" key="8">
    <source>
        <dbReference type="Proteomes" id="UP001497525"/>
    </source>
</evidence>
<evidence type="ECO:0000256" key="4">
    <source>
        <dbReference type="SAM" id="MobiDB-lite"/>
    </source>
</evidence>
<dbReference type="Pfam" id="PF00566">
    <property type="entry name" value="RabGAP-TBC"/>
    <property type="match status" value="2"/>
</dbReference>
<dbReference type="InterPro" id="IPR035969">
    <property type="entry name" value="Rab-GAP_TBC_sf"/>
</dbReference>
<evidence type="ECO:0000256" key="3">
    <source>
        <dbReference type="ARBA" id="ARBA00022837"/>
    </source>
</evidence>
<dbReference type="GO" id="GO:0003008">
    <property type="term" value="P:system process"/>
    <property type="evidence" value="ECO:0007669"/>
    <property type="project" value="UniProtKB-ARBA"/>
</dbReference>
<dbReference type="InterPro" id="IPR004182">
    <property type="entry name" value="GRAM"/>
</dbReference>
<dbReference type="Gene3D" id="1.10.10.750">
    <property type="entry name" value="Ypt/Rab-GAP domain of gyp1p, domain 1"/>
    <property type="match status" value="1"/>
</dbReference>